<dbReference type="InterPro" id="IPR052184">
    <property type="entry name" value="SDR_enzymes"/>
</dbReference>
<comment type="caution">
    <text evidence="2">The sequence shown here is derived from an EMBL/GenBank/DDBJ whole genome shotgun (WGS) entry which is preliminary data.</text>
</comment>
<dbReference type="PRINTS" id="PR00080">
    <property type="entry name" value="SDRFAMILY"/>
</dbReference>
<evidence type="ECO:0000313" key="3">
    <source>
        <dbReference type="Proteomes" id="UP001501337"/>
    </source>
</evidence>
<dbReference type="PANTHER" id="PTHR45458">
    <property type="entry name" value="SHORT-CHAIN DEHYDROGENASE/REDUCTASE SDR"/>
    <property type="match status" value="1"/>
</dbReference>
<keyword evidence="3" id="KW-1185">Reference proteome</keyword>
<dbReference type="PRINTS" id="PR00081">
    <property type="entry name" value="GDHRDH"/>
</dbReference>
<dbReference type="InterPro" id="IPR002347">
    <property type="entry name" value="SDR_fam"/>
</dbReference>
<dbReference type="Proteomes" id="UP001501337">
    <property type="component" value="Unassembled WGS sequence"/>
</dbReference>
<gene>
    <name evidence="2" type="ORF">GCM10022278_00040</name>
</gene>
<dbReference type="PANTHER" id="PTHR45458:SF1">
    <property type="entry name" value="SHORT CHAIN DEHYDROGENASE"/>
    <property type="match status" value="1"/>
</dbReference>
<dbReference type="Gene3D" id="3.40.50.720">
    <property type="entry name" value="NAD(P)-binding Rossmann-like Domain"/>
    <property type="match status" value="1"/>
</dbReference>
<sequence>MSTVLITGANRGIGLEFVKQYLDEGDTVLACCRDPGSADELSALAGQFDALSLHRLDVSQADQIDELAATLDGTGLDVLINNAGIYGPKGLSFDEINEQDWLDVFTVNSIAPFMVTRALLPHLKKGGVKKIAVLSSKMGSVADNDSGGSYLYRSSKSAINQVVKSLSHDLKDSGMRVVALHPGWVQTSMGGPQALITTQQSVTGLRKVISDLDDERSGGFFAYDGAVVPW</sequence>
<protein>
    <submittedName>
        <fullName evidence="2">SDR family oxidoreductase</fullName>
    </submittedName>
</protein>
<dbReference type="CDD" id="cd05325">
    <property type="entry name" value="carb_red_sniffer_like_SDR_c"/>
    <property type="match status" value="1"/>
</dbReference>
<dbReference type="RefSeq" id="WP_344802012.1">
    <property type="nucleotide sequence ID" value="NZ_BAABBO010000001.1"/>
</dbReference>
<accession>A0ABP7NEL0</accession>
<name>A0ABP7NEL0_9GAMM</name>
<dbReference type="InterPro" id="IPR036291">
    <property type="entry name" value="NAD(P)-bd_dom_sf"/>
</dbReference>
<comment type="similarity">
    <text evidence="1">Belongs to the short-chain dehydrogenases/reductases (SDR) family.</text>
</comment>
<dbReference type="Pfam" id="PF00106">
    <property type="entry name" value="adh_short"/>
    <property type="match status" value="1"/>
</dbReference>
<evidence type="ECO:0000313" key="2">
    <source>
        <dbReference type="EMBL" id="GAA3944871.1"/>
    </source>
</evidence>
<proteinExistence type="inferred from homology"/>
<evidence type="ECO:0000256" key="1">
    <source>
        <dbReference type="RuleBase" id="RU000363"/>
    </source>
</evidence>
<organism evidence="2 3">
    <name type="scientific">Allohahella marinimesophila</name>
    <dbReference type="NCBI Taxonomy" id="1054972"/>
    <lineage>
        <taxon>Bacteria</taxon>
        <taxon>Pseudomonadati</taxon>
        <taxon>Pseudomonadota</taxon>
        <taxon>Gammaproteobacteria</taxon>
        <taxon>Oceanospirillales</taxon>
        <taxon>Hahellaceae</taxon>
        <taxon>Allohahella</taxon>
    </lineage>
</organism>
<reference evidence="3" key="1">
    <citation type="journal article" date="2019" name="Int. J. Syst. Evol. Microbiol.">
        <title>The Global Catalogue of Microorganisms (GCM) 10K type strain sequencing project: providing services to taxonomists for standard genome sequencing and annotation.</title>
        <authorList>
            <consortium name="The Broad Institute Genomics Platform"/>
            <consortium name="The Broad Institute Genome Sequencing Center for Infectious Disease"/>
            <person name="Wu L."/>
            <person name="Ma J."/>
        </authorList>
    </citation>
    <scope>NUCLEOTIDE SEQUENCE [LARGE SCALE GENOMIC DNA]</scope>
    <source>
        <strain evidence="3">JCM 17555</strain>
    </source>
</reference>
<dbReference type="SUPFAM" id="SSF51735">
    <property type="entry name" value="NAD(P)-binding Rossmann-fold domains"/>
    <property type="match status" value="1"/>
</dbReference>
<dbReference type="EMBL" id="BAABBO010000001">
    <property type="protein sequence ID" value="GAA3944871.1"/>
    <property type="molecule type" value="Genomic_DNA"/>
</dbReference>